<evidence type="ECO:0000313" key="1">
    <source>
        <dbReference type="EMBL" id="WNZ24404.1"/>
    </source>
</evidence>
<reference evidence="1" key="1">
    <citation type="submission" date="2020-05" db="EMBL/GenBank/DDBJ databases">
        <authorList>
            <person name="Zhu T."/>
            <person name="Keshari N."/>
            <person name="Lu X."/>
        </authorList>
    </citation>
    <scope>NUCLEOTIDE SEQUENCE</scope>
    <source>
        <strain evidence="1">NK1-12</strain>
    </source>
</reference>
<dbReference type="EMBL" id="CP053586">
    <property type="protein sequence ID" value="WNZ24404.1"/>
    <property type="molecule type" value="Genomic_DNA"/>
</dbReference>
<gene>
    <name evidence="1" type="ORF">HJG54_17105</name>
</gene>
<protein>
    <submittedName>
        <fullName evidence="1">Uncharacterized protein</fullName>
    </submittedName>
</protein>
<dbReference type="AlphaFoldDB" id="A0AA97AHD4"/>
<sequence length="50" mass="6020">MAQLLDRTTDQHIVYHGRTWDQFKLILRADAYERIEHSEFPEFAELDLPC</sequence>
<name>A0AA97AHD4_9CYAN</name>
<accession>A0AA97AHD4</accession>
<dbReference type="RefSeq" id="WP_316430193.1">
    <property type="nucleotide sequence ID" value="NZ_CP053586.1"/>
</dbReference>
<proteinExistence type="predicted"/>
<organism evidence="1">
    <name type="scientific">Leptolyngbya sp. NK1-12</name>
    <dbReference type="NCBI Taxonomy" id="2547451"/>
    <lineage>
        <taxon>Bacteria</taxon>
        <taxon>Bacillati</taxon>
        <taxon>Cyanobacteriota</taxon>
        <taxon>Cyanophyceae</taxon>
        <taxon>Leptolyngbyales</taxon>
        <taxon>Leptolyngbyaceae</taxon>
        <taxon>Leptolyngbya group</taxon>
        <taxon>Leptolyngbya</taxon>
    </lineage>
</organism>